<protein>
    <recommendedName>
        <fullName evidence="11">SMP-LTD domain-containing protein</fullName>
    </recommendedName>
</protein>
<evidence type="ECO:0000256" key="1">
    <source>
        <dbReference type="ARBA" id="ARBA00004586"/>
    </source>
</evidence>
<feature type="region of interest" description="Disordered" evidence="9">
    <location>
        <begin position="470"/>
        <end position="493"/>
    </location>
</feature>
<reference evidence="12" key="1">
    <citation type="journal article" date="2019" name="bioRxiv">
        <title>The Genome of the Zebra Mussel, Dreissena polymorpha: A Resource for Invasive Species Research.</title>
        <authorList>
            <person name="McCartney M.A."/>
            <person name="Auch B."/>
            <person name="Kono T."/>
            <person name="Mallez S."/>
            <person name="Zhang Y."/>
            <person name="Obille A."/>
            <person name="Becker A."/>
            <person name="Abrahante J.E."/>
            <person name="Garbe J."/>
            <person name="Badalamenti J.P."/>
            <person name="Herman A."/>
            <person name="Mangelson H."/>
            <person name="Liachko I."/>
            <person name="Sullivan S."/>
            <person name="Sone E.D."/>
            <person name="Koren S."/>
            <person name="Silverstein K.A.T."/>
            <person name="Beckman K.B."/>
            <person name="Gohl D.M."/>
        </authorList>
    </citation>
    <scope>NUCLEOTIDE SEQUENCE</scope>
    <source>
        <strain evidence="12">Duluth1</strain>
        <tissue evidence="12">Whole animal</tissue>
    </source>
</reference>
<proteinExistence type="predicted"/>
<evidence type="ECO:0000256" key="7">
    <source>
        <dbReference type="ARBA" id="ARBA00023121"/>
    </source>
</evidence>
<feature type="domain" description="SMP-LTD" evidence="11">
    <location>
        <begin position="663"/>
        <end position="924"/>
    </location>
</feature>
<feature type="compositionally biased region" description="Basic and acidic residues" evidence="9">
    <location>
        <begin position="150"/>
        <end position="172"/>
    </location>
</feature>
<feature type="compositionally biased region" description="Polar residues" evidence="9">
    <location>
        <begin position="475"/>
        <end position="493"/>
    </location>
</feature>
<accession>A0A9D4LQR1</accession>
<dbReference type="GO" id="GO:0008289">
    <property type="term" value="F:lipid binding"/>
    <property type="evidence" value="ECO:0007669"/>
    <property type="project" value="UniProtKB-KW"/>
</dbReference>
<feature type="transmembrane region" description="Helical" evidence="10">
    <location>
        <begin position="297"/>
        <end position="313"/>
    </location>
</feature>
<feature type="compositionally biased region" description="Low complexity" evidence="9">
    <location>
        <begin position="617"/>
        <end position="629"/>
    </location>
</feature>
<evidence type="ECO:0000256" key="3">
    <source>
        <dbReference type="ARBA" id="ARBA00022692"/>
    </source>
</evidence>
<evidence type="ECO:0000256" key="8">
    <source>
        <dbReference type="ARBA" id="ARBA00023136"/>
    </source>
</evidence>
<evidence type="ECO:0000313" key="13">
    <source>
        <dbReference type="Proteomes" id="UP000828390"/>
    </source>
</evidence>
<keyword evidence="5 10" id="KW-1133">Transmembrane helix</keyword>
<dbReference type="PANTHER" id="PTHR13466">
    <property type="entry name" value="TEX2 PROTEIN-RELATED"/>
    <property type="match status" value="1"/>
</dbReference>
<gene>
    <name evidence="12" type="ORF">DPMN_025417</name>
</gene>
<dbReference type="EMBL" id="JAIWYP010000002">
    <property type="protein sequence ID" value="KAH3862450.1"/>
    <property type="molecule type" value="Genomic_DNA"/>
</dbReference>
<reference evidence="12" key="2">
    <citation type="submission" date="2020-11" db="EMBL/GenBank/DDBJ databases">
        <authorList>
            <person name="McCartney M.A."/>
            <person name="Auch B."/>
            <person name="Kono T."/>
            <person name="Mallez S."/>
            <person name="Becker A."/>
            <person name="Gohl D.M."/>
            <person name="Silverstein K.A.T."/>
            <person name="Koren S."/>
            <person name="Bechman K.B."/>
            <person name="Herman A."/>
            <person name="Abrahante J.E."/>
            <person name="Garbe J."/>
        </authorList>
    </citation>
    <scope>NUCLEOTIDE SEQUENCE</scope>
    <source>
        <strain evidence="12">Duluth1</strain>
        <tissue evidence="12">Whole animal</tissue>
    </source>
</reference>
<feature type="compositionally biased region" description="Polar residues" evidence="9">
    <location>
        <begin position="137"/>
        <end position="149"/>
    </location>
</feature>
<organism evidence="12 13">
    <name type="scientific">Dreissena polymorpha</name>
    <name type="common">Zebra mussel</name>
    <name type="synonym">Mytilus polymorpha</name>
    <dbReference type="NCBI Taxonomy" id="45954"/>
    <lineage>
        <taxon>Eukaryota</taxon>
        <taxon>Metazoa</taxon>
        <taxon>Spiralia</taxon>
        <taxon>Lophotrochozoa</taxon>
        <taxon>Mollusca</taxon>
        <taxon>Bivalvia</taxon>
        <taxon>Autobranchia</taxon>
        <taxon>Heteroconchia</taxon>
        <taxon>Euheterodonta</taxon>
        <taxon>Imparidentia</taxon>
        <taxon>Neoheterodontei</taxon>
        <taxon>Myida</taxon>
        <taxon>Dreissenoidea</taxon>
        <taxon>Dreissenidae</taxon>
        <taxon>Dreissena</taxon>
    </lineage>
</organism>
<evidence type="ECO:0000256" key="6">
    <source>
        <dbReference type="ARBA" id="ARBA00023055"/>
    </source>
</evidence>
<keyword evidence="7" id="KW-0446">Lipid-binding</keyword>
<comment type="subcellular location">
    <subcellularLocation>
        <location evidence="1">Endoplasmic reticulum membrane</location>
    </subcellularLocation>
</comment>
<keyword evidence="13" id="KW-1185">Reference proteome</keyword>
<feature type="compositionally biased region" description="Acidic residues" evidence="9">
    <location>
        <begin position="778"/>
        <end position="794"/>
    </location>
</feature>
<feature type="region of interest" description="Disordered" evidence="9">
    <location>
        <begin position="115"/>
        <end position="172"/>
    </location>
</feature>
<evidence type="ECO:0000313" key="12">
    <source>
        <dbReference type="EMBL" id="KAH3862450.1"/>
    </source>
</evidence>
<dbReference type="PROSITE" id="PS51847">
    <property type="entry name" value="SMP"/>
    <property type="match status" value="1"/>
</dbReference>
<dbReference type="AlphaFoldDB" id="A0A9D4LQR1"/>
<name>A0A9D4LQR1_DREPO</name>
<dbReference type="CDD" id="cd21675">
    <property type="entry name" value="SMP_TEX2"/>
    <property type="match status" value="1"/>
</dbReference>
<keyword evidence="6" id="KW-0445">Lipid transport</keyword>
<keyword evidence="3 10" id="KW-0812">Transmembrane</keyword>
<dbReference type="Proteomes" id="UP000828390">
    <property type="component" value="Unassembled WGS sequence"/>
</dbReference>
<keyword evidence="8 10" id="KW-0472">Membrane</keyword>
<feature type="region of interest" description="Disordered" evidence="9">
    <location>
        <begin position="1"/>
        <end position="96"/>
    </location>
</feature>
<feature type="region of interest" description="Disordered" evidence="9">
    <location>
        <begin position="617"/>
        <end position="651"/>
    </location>
</feature>
<evidence type="ECO:0000256" key="9">
    <source>
        <dbReference type="SAM" id="MobiDB-lite"/>
    </source>
</evidence>
<evidence type="ECO:0000256" key="2">
    <source>
        <dbReference type="ARBA" id="ARBA00022448"/>
    </source>
</evidence>
<dbReference type="PANTHER" id="PTHR13466:SF0">
    <property type="entry name" value="SMP-LTD DOMAIN-CONTAINING PROTEIN"/>
    <property type="match status" value="1"/>
</dbReference>
<dbReference type="OrthoDB" id="26740at2759"/>
<evidence type="ECO:0000256" key="4">
    <source>
        <dbReference type="ARBA" id="ARBA00022824"/>
    </source>
</evidence>
<dbReference type="InterPro" id="IPR031468">
    <property type="entry name" value="SMP_LBD"/>
</dbReference>
<evidence type="ECO:0000256" key="10">
    <source>
        <dbReference type="SAM" id="Phobius"/>
    </source>
</evidence>
<keyword evidence="2" id="KW-0813">Transport</keyword>
<comment type="caution">
    <text evidence="12">The sequence shown here is derived from an EMBL/GenBank/DDBJ whole genome shotgun (WGS) entry which is preliminary data.</text>
</comment>
<evidence type="ECO:0000259" key="11">
    <source>
        <dbReference type="PROSITE" id="PS51847"/>
    </source>
</evidence>
<evidence type="ECO:0000256" key="5">
    <source>
        <dbReference type="ARBA" id="ARBA00022989"/>
    </source>
</evidence>
<dbReference type="GO" id="GO:0006869">
    <property type="term" value="P:lipid transport"/>
    <property type="evidence" value="ECO:0007669"/>
    <property type="project" value="UniProtKB-KW"/>
</dbReference>
<sequence>MATSGSFKKGEGAPVRPPPPKVGGMMSFSFKALEEEEDDELSMVTRMSDRGKGEGKVGEPKEKREDIDRARTQSKSPEPLVQSKEAVLSSSPSSMKSHYSFEKLMDIKEKLVKKTDSLSESFRNKDKTGVGPKDLYASQSVQKSIPESGQKSKPEETVRNDELHAVDSKQTEKDVKTNTKFISYEKEWTVDVQNKAEELETTEEYFDPTYEDFSGLPQVDLLRKRKAEPNLRNIKPEVPSSPVAMSKFSPQTVEKDNIVEKEMQSASKIHFETGLSESSKQVGTVQIRNTNIPVKKISISAVVLLLCVILPLPSFLSGLITGTLLASVGWFLFLWITEPAKPREPILEDPPLEELPPMLMPEIREPKADESFYKGWMNELGEYNPATYSINQTHSIYIDLERSTLRLRRPKVNVLKRAMWDEPSHIPQFIHQRHFDIEGSKVFLVPAGLVKKRLWSKKYPICIAIGKTNHRQNARSDSAPQSPVSSTLVPGMKMSTSHSSDSVNGFEVVNETACDSFVLYLFARTCQEKEQWFRRFLAAAKGSPLKNNVLEIKNLVETFNMKHTRNSSTDSLKFGNRQSSSDSLSSISSNVTGEQVPGSFDLNAFVIYMTRLMPRTTASSVPSSPTHSVSGKDKEPLSREKGSPAPGSGGSKSIVCDPALLPLNAVIGRCFYDFLGDKYWAEKVKDKLQKKLSKIHIPYFIEDLKISEICLGREVPVIRRAAKPYLDENGFWVDLDITYSGKFKMTIETKVNLLRLKQPPPAPKPVVEKQDKSAVTNSDEEDSAESSTDEDEETASVNEEGQSGGTGKKLLKYINKITSSKYFQSATEYKFIKKAMTEVSNTRLILTVELQKLSGTLALNIPCPPSDRLWYGFRGNPQLWLVAKPKVGEREVTMTHITDWIEKKLALEFQHVFVMPNMDDLVVPILSAGPEVEEHTAMPQPAQGSEV</sequence>
<feature type="compositionally biased region" description="Basic and acidic residues" evidence="9">
    <location>
        <begin position="630"/>
        <end position="642"/>
    </location>
</feature>
<feature type="compositionally biased region" description="Basic and acidic residues" evidence="9">
    <location>
        <begin position="115"/>
        <end position="128"/>
    </location>
</feature>
<feature type="region of interest" description="Disordered" evidence="9">
    <location>
        <begin position="758"/>
        <end position="805"/>
    </location>
</feature>
<feature type="compositionally biased region" description="Basic and acidic residues" evidence="9">
    <location>
        <begin position="47"/>
        <end position="71"/>
    </location>
</feature>
<dbReference type="GO" id="GO:0005789">
    <property type="term" value="C:endoplasmic reticulum membrane"/>
    <property type="evidence" value="ECO:0007669"/>
    <property type="project" value="UniProtKB-SubCell"/>
</dbReference>
<keyword evidence="4" id="KW-0256">Endoplasmic reticulum</keyword>